<comment type="caution">
    <text evidence="1">The sequence shown here is derived from an EMBL/GenBank/DDBJ whole genome shotgun (WGS) entry which is preliminary data.</text>
</comment>
<accession>K7ZZT6</accession>
<sequence>MPDRVKAGGGLNNENMHVKKEAGDAKEYIFKASHGVCYYRFAFKILFYMHTGIN</sequence>
<protein>
    <submittedName>
        <fullName evidence="1">Uncharacterized protein</fullName>
    </submittedName>
</protein>
<evidence type="ECO:0000313" key="1">
    <source>
        <dbReference type="EMBL" id="CCJ72301.1"/>
    </source>
</evidence>
<name>K7ZZT6_9ENTR</name>
<dbReference type="AlphaFoldDB" id="K7ZZT6"/>
<proteinExistence type="predicted"/>
<dbReference type="EMBL" id="CAKW01000063">
    <property type="protein sequence ID" value="CCJ72301.1"/>
    <property type="molecule type" value="Genomic_DNA"/>
</dbReference>
<dbReference type="Proteomes" id="UP000009340">
    <property type="component" value="Unassembled WGS sequence"/>
</dbReference>
<reference evidence="1" key="1">
    <citation type="submission" date="2012-07" db="EMBL/GenBank/DDBJ databases">
        <authorList>
            <person name="Cummings C."/>
        </authorList>
    </citation>
    <scope>NUCLEOTIDE SEQUENCE</scope>
    <source>
        <strain evidence="1">1330</strain>
    </source>
</reference>
<organism evidence="1 2">
    <name type="scientific">Cronobacter condimenti 1330</name>
    <dbReference type="NCBI Taxonomy" id="1073999"/>
    <lineage>
        <taxon>Bacteria</taxon>
        <taxon>Pseudomonadati</taxon>
        <taxon>Pseudomonadota</taxon>
        <taxon>Gammaproteobacteria</taxon>
        <taxon>Enterobacterales</taxon>
        <taxon>Enterobacteriaceae</taxon>
        <taxon>Cronobacter</taxon>
    </lineage>
</organism>
<evidence type="ECO:0000313" key="2">
    <source>
        <dbReference type="Proteomes" id="UP000009340"/>
    </source>
</evidence>
<gene>
    <name evidence="1" type="ORF">BN137_1666</name>
</gene>